<dbReference type="Proteomes" id="UP001215598">
    <property type="component" value="Unassembled WGS sequence"/>
</dbReference>
<dbReference type="InterPro" id="IPR011021">
    <property type="entry name" value="Arrestin-like_N"/>
</dbReference>
<evidence type="ECO:0000259" key="1">
    <source>
        <dbReference type="Pfam" id="PF00339"/>
    </source>
</evidence>
<dbReference type="InterPro" id="IPR050357">
    <property type="entry name" value="Arrestin_domain-protein"/>
</dbReference>
<keyword evidence="3" id="KW-1185">Reference proteome</keyword>
<organism evidence="2 3">
    <name type="scientific">Mycena metata</name>
    <dbReference type="NCBI Taxonomy" id="1033252"/>
    <lineage>
        <taxon>Eukaryota</taxon>
        <taxon>Fungi</taxon>
        <taxon>Dikarya</taxon>
        <taxon>Basidiomycota</taxon>
        <taxon>Agaricomycotina</taxon>
        <taxon>Agaricomycetes</taxon>
        <taxon>Agaricomycetidae</taxon>
        <taxon>Agaricales</taxon>
        <taxon>Marasmiineae</taxon>
        <taxon>Mycenaceae</taxon>
        <taxon>Mycena</taxon>
    </lineage>
</organism>
<dbReference type="InterPro" id="IPR014756">
    <property type="entry name" value="Ig_E-set"/>
</dbReference>
<accession>A0AAD7NCJ8</accession>
<protein>
    <recommendedName>
        <fullName evidence="1">Arrestin-like N-terminal domain-containing protein</fullName>
    </recommendedName>
</protein>
<dbReference type="Pfam" id="PF00339">
    <property type="entry name" value="Arrestin_N"/>
    <property type="match status" value="1"/>
</dbReference>
<evidence type="ECO:0000313" key="3">
    <source>
        <dbReference type="Proteomes" id="UP001215598"/>
    </source>
</evidence>
<dbReference type="AlphaFoldDB" id="A0AAD7NCJ8"/>
<dbReference type="GO" id="GO:0015031">
    <property type="term" value="P:protein transport"/>
    <property type="evidence" value="ECO:0007669"/>
    <property type="project" value="TreeGrafter"/>
</dbReference>
<feature type="domain" description="Arrestin-like N-terminal" evidence="1">
    <location>
        <begin position="63"/>
        <end position="195"/>
    </location>
</feature>
<gene>
    <name evidence="2" type="ORF">B0H16DRAFT_1690533</name>
</gene>
<dbReference type="EMBL" id="JARKIB010000052">
    <property type="protein sequence ID" value="KAJ7754553.1"/>
    <property type="molecule type" value="Genomic_DNA"/>
</dbReference>
<dbReference type="PANTHER" id="PTHR11188">
    <property type="entry name" value="ARRESTIN DOMAIN CONTAINING PROTEIN"/>
    <property type="match status" value="1"/>
</dbReference>
<dbReference type="PANTHER" id="PTHR11188:SF17">
    <property type="entry name" value="FI21816P1"/>
    <property type="match status" value="1"/>
</dbReference>
<dbReference type="GO" id="GO:0005737">
    <property type="term" value="C:cytoplasm"/>
    <property type="evidence" value="ECO:0007669"/>
    <property type="project" value="TreeGrafter"/>
</dbReference>
<proteinExistence type="predicted"/>
<name>A0AAD7NCJ8_9AGAR</name>
<evidence type="ECO:0000313" key="2">
    <source>
        <dbReference type="EMBL" id="KAJ7754553.1"/>
    </source>
</evidence>
<dbReference type="SUPFAM" id="SSF81296">
    <property type="entry name" value="E set domains"/>
    <property type="match status" value="1"/>
</dbReference>
<dbReference type="InterPro" id="IPR014752">
    <property type="entry name" value="Arrestin-like_C"/>
</dbReference>
<reference evidence="2" key="1">
    <citation type="submission" date="2023-03" db="EMBL/GenBank/DDBJ databases">
        <title>Massive genome expansion in bonnet fungi (Mycena s.s.) driven by repeated elements and novel gene families across ecological guilds.</title>
        <authorList>
            <consortium name="Lawrence Berkeley National Laboratory"/>
            <person name="Harder C.B."/>
            <person name="Miyauchi S."/>
            <person name="Viragh M."/>
            <person name="Kuo A."/>
            <person name="Thoen E."/>
            <person name="Andreopoulos B."/>
            <person name="Lu D."/>
            <person name="Skrede I."/>
            <person name="Drula E."/>
            <person name="Henrissat B."/>
            <person name="Morin E."/>
            <person name="Kohler A."/>
            <person name="Barry K."/>
            <person name="LaButti K."/>
            <person name="Morin E."/>
            <person name="Salamov A."/>
            <person name="Lipzen A."/>
            <person name="Mereny Z."/>
            <person name="Hegedus B."/>
            <person name="Baldrian P."/>
            <person name="Stursova M."/>
            <person name="Weitz H."/>
            <person name="Taylor A."/>
            <person name="Grigoriev I.V."/>
            <person name="Nagy L.G."/>
            <person name="Martin F."/>
            <person name="Kauserud H."/>
        </authorList>
    </citation>
    <scope>NUCLEOTIDE SEQUENCE</scope>
    <source>
        <strain evidence="2">CBHHK182m</strain>
    </source>
</reference>
<comment type="caution">
    <text evidence="2">The sequence shown here is derived from an EMBL/GenBank/DDBJ whole genome shotgun (WGS) entry which is preliminary data.</text>
</comment>
<dbReference type="Gene3D" id="2.60.40.640">
    <property type="match status" value="1"/>
</dbReference>
<sequence>MATSHAATRDSETRTRATEQLVTSLWIQHSTAFNLLILTLTSLRVRTPSMASTSAQQPRLITLHFPNLVRVAGETIEGHVDLNLPLARKDGLETLQIELRGVIETQIYKRYTHAGTWYTETLPLFSLKESLWLPGATPNETNTDTFSCPFRFTIPDNLPPSFYHTCATIGYSLEIVGERSSGKKRRLRRSFPVTSAASHRQLLTKESLRQGWTGPWREIKHDQKIRQGLWGDYSHVSATLSIPELPFFPIATPIPYSFHIVTETKTLGRSESNNSLFPTPPTQSSKLTQVLHRITDYRVRDCDTIFNDNIYETFDLQKAQGLADDTVECTPAMEAVVDEPEWIPNDTKDRGIWRRSVRFTSTITFPFAPTFSGKTLVWQYTLQFVVPFPGLKNDLSLETPIKLGPGFARPPPGSSNLTYADVLPAGPAPNMLDLPPPAYWEKEEHDWDDEKH</sequence>